<dbReference type="Pfam" id="PF02481">
    <property type="entry name" value="DNA_processg_A"/>
    <property type="match status" value="1"/>
</dbReference>
<dbReference type="EMBL" id="PFED01000140">
    <property type="protein sequence ID" value="PJE62711.1"/>
    <property type="molecule type" value="Genomic_DNA"/>
</dbReference>
<comment type="caution">
    <text evidence="4">The sequence shown here is derived from an EMBL/GenBank/DDBJ whole genome shotgun (WGS) entry which is preliminary data.</text>
</comment>
<organism evidence="4 5">
    <name type="scientific">Candidatus Roizmanbacteria bacterium CG10_big_fil_rev_8_21_14_0_10_39_6</name>
    <dbReference type="NCBI Taxonomy" id="1974853"/>
    <lineage>
        <taxon>Bacteria</taxon>
        <taxon>Candidatus Roizmaniibacteriota</taxon>
    </lineage>
</organism>
<comment type="similarity">
    <text evidence="1">Belongs to the DprA/Smf family.</text>
</comment>
<dbReference type="SUPFAM" id="SSF102405">
    <property type="entry name" value="MCP/YpsA-like"/>
    <property type="match status" value="1"/>
</dbReference>
<evidence type="ECO:0000313" key="4">
    <source>
        <dbReference type="EMBL" id="PJE62711.1"/>
    </source>
</evidence>
<protein>
    <submittedName>
        <fullName evidence="4">DNA-protecting protein DprA</fullName>
    </submittedName>
</protein>
<dbReference type="PANTHER" id="PTHR43022">
    <property type="entry name" value="PROTEIN SMF"/>
    <property type="match status" value="1"/>
</dbReference>
<sequence>MFLCVKRGILAPMSVTSDMNSTACMLLSYFPGIGPYLYDEFVRILGEPSTIFAAKEKDLEPILAGRTSSFVRFRDTFNSTKTLSMLNSLNIQYIARTSSLYPTQLSTIADPPIGLFCKGNPQVWNRIPYCAIVGSRMPTHYGLRATADIVKVVVRSGIGVVSGMALGIDAQAHSSALDLKGKTIAVLGCGVDIIYPQQNKYLYDKIVENGAVISEFPPGMFAKKGMFIARNRIIAALSTVVVCVEGNEHSGALITARYAAEQGRDVAALPGSIYSNLSQAPHILLREGAFPLSKIDDVLELFGKTKYLCEKAEPTERQYTEYERQILSSLEEGNTIDYIVRASGLSLAKVSTNLSALELEGVISRDEMGQWIRIRNLS</sequence>
<dbReference type="NCBIfam" id="TIGR00732">
    <property type="entry name" value="dprA"/>
    <property type="match status" value="1"/>
</dbReference>
<name>A0A2M8KS18_9BACT</name>
<feature type="domain" description="Smf/DprA SLOG" evidence="2">
    <location>
        <begin position="93"/>
        <end position="302"/>
    </location>
</feature>
<dbReference type="AlphaFoldDB" id="A0A2M8KS18"/>
<gene>
    <name evidence="4" type="primary">dprA</name>
    <name evidence="4" type="ORF">COU88_03525</name>
</gene>
<dbReference type="InterPro" id="IPR036388">
    <property type="entry name" value="WH-like_DNA-bd_sf"/>
</dbReference>
<dbReference type="GO" id="GO:0009294">
    <property type="term" value="P:DNA-mediated transformation"/>
    <property type="evidence" value="ECO:0007669"/>
    <property type="project" value="InterPro"/>
</dbReference>
<reference evidence="5" key="1">
    <citation type="submission" date="2017-09" db="EMBL/GenBank/DDBJ databases">
        <title>Depth-based differentiation of microbial function through sediment-hosted aquifers and enrichment of novel symbionts in the deep terrestrial subsurface.</title>
        <authorList>
            <person name="Probst A.J."/>
            <person name="Ladd B."/>
            <person name="Jarett J.K."/>
            <person name="Geller-Mcgrath D.E."/>
            <person name="Sieber C.M.K."/>
            <person name="Emerson J.B."/>
            <person name="Anantharaman K."/>
            <person name="Thomas B.C."/>
            <person name="Malmstrom R."/>
            <person name="Stieglmeier M."/>
            <person name="Klingl A."/>
            <person name="Woyke T."/>
            <person name="Ryan C.M."/>
            <person name="Banfield J.F."/>
        </authorList>
    </citation>
    <scope>NUCLEOTIDE SEQUENCE [LARGE SCALE GENOMIC DNA]</scope>
</reference>
<evidence type="ECO:0000259" key="3">
    <source>
        <dbReference type="Pfam" id="PF17782"/>
    </source>
</evidence>
<dbReference type="Pfam" id="PF17782">
    <property type="entry name" value="WHD_DprA"/>
    <property type="match status" value="1"/>
</dbReference>
<dbReference type="PANTHER" id="PTHR43022:SF1">
    <property type="entry name" value="PROTEIN SMF"/>
    <property type="match status" value="1"/>
</dbReference>
<evidence type="ECO:0000256" key="1">
    <source>
        <dbReference type="ARBA" id="ARBA00006525"/>
    </source>
</evidence>
<dbReference type="InterPro" id="IPR057666">
    <property type="entry name" value="DrpA_SLOG"/>
</dbReference>
<dbReference type="Gene3D" id="3.40.50.450">
    <property type="match status" value="1"/>
</dbReference>
<evidence type="ECO:0000259" key="2">
    <source>
        <dbReference type="Pfam" id="PF02481"/>
    </source>
</evidence>
<evidence type="ECO:0000313" key="5">
    <source>
        <dbReference type="Proteomes" id="UP000229554"/>
    </source>
</evidence>
<feature type="domain" description="DprA winged helix" evidence="3">
    <location>
        <begin position="311"/>
        <end position="365"/>
    </location>
</feature>
<dbReference type="Gene3D" id="1.10.10.10">
    <property type="entry name" value="Winged helix-like DNA-binding domain superfamily/Winged helix DNA-binding domain"/>
    <property type="match status" value="1"/>
</dbReference>
<proteinExistence type="inferred from homology"/>
<accession>A0A2M8KS18</accession>
<dbReference type="InterPro" id="IPR003488">
    <property type="entry name" value="DprA"/>
</dbReference>
<dbReference type="InterPro" id="IPR041614">
    <property type="entry name" value="DprA_WH"/>
</dbReference>
<dbReference type="Proteomes" id="UP000229554">
    <property type="component" value="Unassembled WGS sequence"/>
</dbReference>